<dbReference type="Proteomes" id="UP001162480">
    <property type="component" value="Chromosome 12"/>
</dbReference>
<evidence type="ECO:0000313" key="2">
    <source>
        <dbReference type="EMBL" id="CAI9731429.1"/>
    </source>
</evidence>
<accession>A0AA36BCC2</accession>
<evidence type="ECO:0000256" key="1">
    <source>
        <dbReference type="SAM" id="MobiDB-lite"/>
    </source>
</evidence>
<feature type="compositionally biased region" description="Basic residues" evidence="1">
    <location>
        <begin position="9"/>
        <end position="18"/>
    </location>
</feature>
<feature type="compositionally biased region" description="Basic and acidic residues" evidence="1">
    <location>
        <begin position="62"/>
        <end position="77"/>
    </location>
</feature>
<proteinExistence type="predicted"/>
<dbReference type="AlphaFoldDB" id="A0AA36BCC2"/>
<reference evidence="2" key="1">
    <citation type="submission" date="2023-08" db="EMBL/GenBank/DDBJ databases">
        <authorList>
            <person name="Alioto T."/>
            <person name="Alioto T."/>
            <person name="Gomez Garrido J."/>
        </authorList>
    </citation>
    <scope>NUCLEOTIDE SEQUENCE</scope>
</reference>
<feature type="region of interest" description="Disordered" evidence="1">
    <location>
        <begin position="1"/>
        <end position="24"/>
    </location>
</feature>
<keyword evidence="3" id="KW-1185">Reference proteome</keyword>
<sequence>MKENEGKERKTRKRKTKATIKATGEEKADCSRLHVQEQEIKNIPYVVIRLLTTAEVEMVHTKTREEQKLRSIGEKSSKSNCENS</sequence>
<feature type="region of interest" description="Disordered" evidence="1">
    <location>
        <begin position="62"/>
        <end position="84"/>
    </location>
</feature>
<name>A0AA36BCC2_OCTVU</name>
<protein>
    <submittedName>
        <fullName evidence="2">Uncharacterized protein</fullName>
    </submittedName>
</protein>
<organism evidence="2 3">
    <name type="scientific">Octopus vulgaris</name>
    <name type="common">Common octopus</name>
    <dbReference type="NCBI Taxonomy" id="6645"/>
    <lineage>
        <taxon>Eukaryota</taxon>
        <taxon>Metazoa</taxon>
        <taxon>Spiralia</taxon>
        <taxon>Lophotrochozoa</taxon>
        <taxon>Mollusca</taxon>
        <taxon>Cephalopoda</taxon>
        <taxon>Coleoidea</taxon>
        <taxon>Octopodiformes</taxon>
        <taxon>Octopoda</taxon>
        <taxon>Incirrata</taxon>
        <taxon>Octopodidae</taxon>
        <taxon>Octopus</taxon>
    </lineage>
</organism>
<gene>
    <name evidence="2" type="ORF">OCTVUL_1B014908</name>
</gene>
<dbReference type="EMBL" id="OX597825">
    <property type="protein sequence ID" value="CAI9731429.1"/>
    <property type="molecule type" value="Genomic_DNA"/>
</dbReference>
<evidence type="ECO:0000313" key="3">
    <source>
        <dbReference type="Proteomes" id="UP001162480"/>
    </source>
</evidence>